<feature type="region of interest" description="Disordered" evidence="1">
    <location>
        <begin position="1"/>
        <end position="23"/>
    </location>
</feature>
<comment type="caution">
    <text evidence="3">The sequence shown here is derived from an EMBL/GenBank/DDBJ whole genome shotgun (WGS) entry which is preliminary data.</text>
</comment>
<proteinExistence type="predicted"/>
<keyword evidence="4" id="KW-1185">Reference proteome</keyword>
<organism evidence="3 4">
    <name type="scientific">Hoeflea alexandrii</name>
    <dbReference type="NCBI Taxonomy" id="288436"/>
    <lineage>
        <taxon>Bacteria</taxon>
        <taxon>Pseudomonadati</taxon>
        <taxon>Pseudomonadota</taxon>
        <taxon>Alphaproteobacteria</taxon>
        <taxon>Hyphomicrobiales</taxon>
        <taxon>Rhizobiaceae</taxon>
        <taxon>Hoeflea</taxon>
    </lineage>
</organism>
<gene>
    <name evidence="3" type="ORF">GTW23_12105</name>
</gene>
<evidence type="ECO:0000313" key="3">
    <source>
        <dbReference type="EMBL" id="MCO6408922.1"/>
    </source>
</evidence>
<reference evidence="3 4" key="1">
    <citation type="submission" date="2020-01" db="EMBL/GenBank/DDBJ databases">
        <title>Genomes of bacteria type strains.</title>
        <authorList>
            <person name="Chen J."/>
            <person name="Zhu S."/>
            <person name="Yang J."/>
        </authorList>
    </citation>
    <scope>NUCLEOTIDE SEQUENCE [LARGE SCALE GENOMIC DNA]</scope>
    <source>
        <strain evidence="3 4">DSM 16655</strain>
    </source>
</reference>
<protein>
    <recommendedName>
        <fullName evidence="2">PilZ domain-containing protein</fullName>
    </recommendedName>
</protein>
<feature type="domain" description="PilZ" evidence="2">
    <location>
        <begin position="15"/>
        <end position="108"/>
    </location>
</feature>
<name>A0ABT1CRX0_9HYPH</name>
<dbReference type="EMBL" id="JAAAML010000002">
    <property type="protein sequence ID" value="MCO6408922.1"/>
    <property type="molecule type" value="Genomic_DNA"/>
</dbReference>
<sequence length="116" mass="13360">MSAPKNYLSRLPDLDRREHPRRQTNKVATVYYLRHGVRGYSSQSCRMDNISESGCHVCRLLTEPIPDFVYFVLEGLEAKFPCAVIDRSDDALHLKFMTDLPTAMVDRIADKRFPAK</sequence>
<dbReference type="Pfam" id="PF07238">
    <property type="entry name" value="PilZ"/>
    <property type="match status" value="1"/>
</dbReference>
<evidence type="ECO:0000259" key="2">
    <source>
        <dbReference type="Pfam" id="PF07238"/>
    </source>
</evidence>
<accession>A0ABT1CRX0</accession>
<dbReference type="RefSeq" id="WP_193217383.1">
    <property type="nucleotide sequence ID" value="NZ_CP159480.1"/>
</dbReference>
<dbReference type="Proteomes" id="UP001320715">
    <property type="component" value="Unassembled WGS sequence"/>
</dbReference>
<evidence type="ECO:0000313" key="4">
    <source>
        <dbReference type="Proteomes" id="UP001320715"/>
    </source>
</evidence>
<evidence type="ECO:0000256" key="1">
    <source>
        <dbReference type="SAM" id="MobiDB-lite"/>
    </source>
</evidence>
<dbReference type="InterPro" id="IPR009875">
    <property type="entry name" value="PilZ_domain"/>
</dbReference>